<proteinExistence type="inferred from homology"/>
<evidence type="ECO:0000256" key="6">
    <source>
        <dbReference type="ARBA" id="ARBA00022888"/>
    </source>
</evidence>
<comment type="catalytic activity">
    <reaction evidence="8">
        <text>L-aspartate + L-glutamine + ATP + H2O = L-asparagine + L-glutamate + AMP + diphosphate + H(+)</text>
        <dbReference type="Rhea" id="RHEA:12228"/>
        <dbReference type="ChEBI" id="CHEBI:15377"/>
        <dbReference type="ChEBI" id="CHEBI:15378"/>
        <dbReference type="ChEBI" id="CHEBI:29985"/>
        <dbReference type="ChEBI" id="CHEBI:29991"/>
        <dbReference type="ChEBI" id="CHEBI:30616"/>
        <dbReference type="ChEBI" id="CHEBI:33019"/>
        <dbReference type="ChEBI" id="CHEBI:58048"/>
        <dbReference type="ChEBI" id="CHEBI:58359"/>
        <dbReference type="ChEBI" id="CHEBI:456215"/>
        <dbReference type="EC" id="6.3.5.4"/>
    </reaction>
</comment>
<comment type="similarity">
    <text evidence="2">Belongs to the asparagine synthetase family.</text>
</comment>
<evidence type="ECO:0000256" key="7">
    <source>
        <dbReference type="ARBA" id="ARBA00022962"/>
    </source>
</evidence>
<dbReference type="CDD" id="cd00712">
    <property type="entry name" value="AsnB"/>
    <property type="match status" value="1"/>
</dbReference>
<keyword evidence="6" id="KW-0028">Amino-acid biosynthesis</keyword>
<reference evidence="11" key="1">
    <citation type="journal article" date="2019" name="Int. J. Syst. Evol. Microbiol.">
        <title>The Global Catalogue of Microorganisms (GCM) 10K type strain sequencing project: providing services to taxonomists for standard genome sequencing and annotation.</title>
        <authorList>
            <consortium name="The Broad Institute Genomics Platform"/>
            <consortium name="The Broad Institute Genome Sequencing Center for Infectious Disease"/>
            <person name="Wu L."/>
            <person name="Ma J."/>
        </authorList>
    </citation>
    <scope>NUCLEOTIDE SEQUENCE [LARGE SCALE GENOMIC DNA]</scope>
    <source>
        <strain evidence="11">CGMCC 4.1641</strain>
    </source>
</reference>
<evidence type="ECO:0000256" key="1">
    <source>
        <dbReference type="ARBA" id="ARBA00005187"/>
    </source>
</evidence>
<keyword evidence="6" id="KW-0061">Asparagine biosynthesis</keyword>
<dbReference type="Pfam" id="PF00733">
    <property type="entry name" value="Asn_synthase"/>
    <property type="match status" value="1"/>
</dbReference>
<organism evidence="10 11">
    <name type="scientific">Streptomyces aureoversilis</name>
    <dbReference type="NCBI Taxonomy" id="67277"/>
    <lineage>
        <taxon>Bacteria</taxon>
        <taxon>Bacillati</taxon>
        <taxon>Actinomycetota</taxon>
        <taxon>Actinomycetes</taxon>
        <taxon>Kitasatosporales</taxon>
        <taxon>Streptomycetaceae</taxon>
        <taxon>Streptomyces</taxon>
    </lineage>
</organism>
<evidence type="ECO:0000256" key="8">
    <source>
        <dbReference type="ARBA" id="ARBA00048741"/>
    </source>
</evidence>
<evidence type="ECO:0000313" key="10">
    <source>
        <dbReference type="EMBL" id="MFC5144781.1"/>
    </source>
</evidence>
<feature type="domain" description="Glutamine amidotransferase type-2" evidence="9">
    <location>
        <begin position="2"/>
        <end position="213"/>
    </location>
</feature>
<dbReference type="EC" id="6.3.5.4" evidence="3"/>
<evidence type="ECO:0000256" key="4">
    <source>
        <dbReference type="ARBA" id="ARBA00022741"/>
    </source>
</evidence>
<dbReference type="EMBL" id="JBHSKJ010000004">
    <property type="protein sequence ID" value="MFC5144781.1"/>
    <property type="molecule type" value="Genomic_DNA"/>
</dbReference>
<keyword evidence="11" id="KW-1185">Reference proteome</keyword>
<name>A0ABV9ZVP2_9ACTN</name>
<evidence type="ECO:0000256" key="3">
    <source>
        <dbReference type="ARBA" id="ARBA00012737"/>
    </source>
</evidence>
<evidence type="ECO:0000256" key="5">
    <source>
        <dbReference type="ARBA" id="ARBA00022840"/>
    </source>
</evidence>
<gene>
    <name evidence="10" type="primary">asnB</name>
    <name evidence="10" type="ORF">ACFPP6_08855</name>
</gene>
<dbReference type="SUPFAM" id="SSF56235">
    <property type="entry name" value="N-terminal nucleophile aminohydrolases (Ntn hydrolases)"/>
    <property type="match status" value="1"/>
</dbReference>
<dbReference type="Gene3D" id="3.60.20.10">
    <property type="entry name" value="Glutamine Phosphoribosylpyrophosphate, subunit 1, domain 1"/>
    <property type="match status" value="1"/>
</dbReference>
<dbReference type="InterPro" id="IPR001962">
    <property type="entry name" value="Asn_synthase"/>
</dbReference>
<comment type="caution">
    <text evidence="10">The sequence shown here is derived from an EMBL/GenBank/DDBJ whole genome shotgun (WGS) entry which is preliminary data.</text>
</comment>
<evidence type="ECO:0000256" key="2">
    <source>
        <dbReference type="ARBA" id="ARBA00005752"/>
    </source>
</evidence>
<dbReference type="InterPro" id="IPR051786">
    <property type="entry name" value="ASN_synthetase/amidase"/>
</dbReference>
<keyword evidence="5" id="KW-0067">ATP-binding</keyword>
<accession>A0ABV9ZVP2</accession>
<dbReference type="InterPro" id="IPR029055">
    <property type="entry name" value="Ntn_hydrolases_N"/>
</dbReference>
<keyword evidence="10" id="KW-0436">Ligase</keyword>
<dbReference type="NCBIfam" id="TIGR01536">
    <property type="entry name" value="asn_synth_AEB"/>
    <property type="match status" value="1"/>
</dbReference>
<dbReference type="GO" id="GO:0004066">
    <property type="term" value="F:asparagine synthase (glutamine-hydrolyzing) activity"/>
    <property type="evidence" value="ECO:0007669"/>
    <property type="project" value="UniProtKB-EC"/>
</dbReference>
<dbReference type="InterPro" id="IPR017932">
    <property type="entry name" value="GATase_2_dom"/>
</dbReference>
<dbReference type="PANTHER" id="PTHR43284:SF1">
    <property type="entry name" value="ASPARAGINE SYNTHETASE"/>
    <property type="match status" value="1"/>
</dbReference>
<keyword evidence="7" id="KW-0315">Glutamine amidotransferase</keyword>
<dbReference type="Pfam" id="PF13537">
    <property type="entry name" value="GATase_7"/>
    <property type="match status" value="1"/>
</dbReference>
<dbReference type="CDD" id="cd01991">
    <property type="entry name" value="Asn_synthase_B_C"/>
    <property type="match status" value="1"/>
</dbReference>
<dbReference type="Gene3D" id="3.40.50.620">
    <property type="entry name" value="HUPs"/>
    <property type="match status" value="2"/>
</dbReference>
<dbReference type="PROSITE" id="PS51278">
    <property type="entry name" value="GATASE_TYPE_2"/>
    <property type="match status" value="1"/>
</dbReference>
<dbReference type="InterPro" id="IPR014729">
    <property type="entry name" value="Rossmann-like_a/b/a_fold"/>
</dbReference>
<dbReference type="SUPFAM" id="SSF52402">
    <property type="entry name" value="Adenine nucleotide alpha hydrolases-like"/>
    <property type="match status" value="1"/>
</dbReference>
<evidence type="ECO:0000313" key="11">
    <source>
        <dbReference type="Proteomes" id="UP001596222"/>
    </source>
</evidence>
<keyword evidence="4" id="KW-0547">Nucleotide-binding</keyword>
<sequence length="649" mass="70034">MCGFVGFTDPAGGRDAALRLAAGMLADVAHRGPDGTGALHENGLTLAHCALRFVDVHGPGQPLRSASGRTVVVFNGEVYNHAELRRELLRSGARLRTEGDTEILAELYEREGMGLLRHVHGMFAFALYDTARRTLVLARDPFGKKPLYYLRTPAGVAFASELTPLLRHPGCTGAPDVRALADYLVLRACPAPLSAVRGVAKVRAGSFVEAGPGAGPDGFRETVYFTPGLPAVRRDVPPRTAAAEFEGLLRAAVLRRVTSTPRRLGVLLSGGLDSSTVAALAQEGADRPVPAFTAGFEDAAFDESSAAVSVARHLGLEHHLVRITERDLADAFTEEYAGIDEPLADPSLLPTLLVCRAAGQEVRSVLTGDGADEMLLGYRFFQAEKVLDLLGSLPRPLLDGLILLAARQGGAVRGNLPWRAALHRIAQGAGARPERRFYAACAPFRPQELAGVLSGAAQRELLSHHPFGEVDRVLAAGPGLPPLERCQLGIITHFLRDVILAKTDRGGMRSALETRSPFLDRDLVAYCASLPAEMKLRGLTSKYLLRRTAAGYLPPQIVRRRKLGFRAPVATLLSGRLRPVLLEVLSPDRLDRHGLFEPSAVRRLVDDHLASRRDNSARLWALLCFQFWHDAVLRPVHAAPRVAAPSPGV</sequence>
<comment type="pathway">
    <text evidence="1">Amino-acid biosynthesis; L-asparagine biosynthesis; L-asparagine from L-aspartate (L-Gln route): step 1/1.</text>
</comment>
<dbReference type="Proteomes" id="UP001596222">
    <property type="component" value="Unassembled WGS sequence"/>
</dbReference>
<protein>
    <recommendedName>
        <fullName evidence="3">asparagine synthase (glutamine-hydrolyzing)</fullName>
        <ecNumber evidence="3">6.3.5.4</ecNumber>
    </recommendedName>
</protein>
<dbReference type="RefSeq" id="WP_382038844.1">
    <property type="nucleotide sequence ID" value="NZ_JBHSKJ010000004.1"/>
</dbReference>
<dbReference type="InterPro" id="IPR033738">
    <property type="entry name" value="AsnB_N"/>
</dbReference>
<dbReference type="PANTHER" id="PTHR43284">
    <property type="entry name" value="ASPARAGINE SYNTHETASE (GLUTAMINE-HYDROLYZING)"/>
    <property type="match status" value="1"/>
</dbReference>
<dbReference type="PIRSF" id="PIRSF001589">
    <property type="entry name" value="Asn_synthetase_glu-h"/>
    <property type="match status" value="1"/>
</dbReference>
<evidence type="ECO:0000259" key="9">
    <source>
        <dbReference type="PROSITE" id="PS51278"/>
    </source>
</evidence>
<dbReference type="InterPro" id="IPR006426">
    <property type="entry name" value="Asn_synth_AEB"/>
</dbReference>